<keyword evidence="3" id="KW-0963">Cytoplasm</keyword>
<dbReference type="GO" id="GO:0005737">
    <property type="term" value="C:cytoplasm"/>
    <property type="evidence" value="ECO:0007669"/>
    <property type="project" value="UniProtKB-SubCell"/>
</dbReference>
<dbReference type="GO" id="GO:0007059">
    <property type="term" value="P:chromosome segregation"/>
    <property type="evidence" value="ECO:0007669"/>
    <property type="project" value="UniProtKB-UniRule"/>
</dbReference>
<dbReference type="Proteomes" id="UP000003011">
    <property type="component" value="Unassembled WGS sequence"/>
</dbReference>
<keyword evidence="3" id="KW-0131">Cell cycle</keyword>
<accession>G5GG59</accession>
<gene>
    <name evidence="3" type="primary">scpA</name>
    <name evidence="4" type="ORF">HMPREF9333_00548</name>
</gene>
<reference evidence="4 5" key="1">
    <citation type="submission" date="2011-08" db="EMBL/GenBank/DDBJ databases">
        <title>The Genome Sequence of Johnsonella ignava ATCC 51276.</title>
        <authorList>
            <consortium name="The Broad Institute Genome Sequencing Platform"/>
            <person name="Earl A."/>
            <person name="Ward D."/>
            <person name="Feldgarden M."/>
            <person name="Gevers D."/>
            <person name="Izard J."/>
            <person name="Blanton J.M."/>
            <person name="Baranova O.V."/>
            <person name="Dewhirst F.E."/>
            <person name="Young S.K."/>
            <person name="Zeng Q."/>
            <person name="Gargeya S."/>
            <person name="Fitzgerald M."/>
            <person name="Haas B."/>
            <person name="Abouelleil A."/>
            <person name="Alvarado L."/>
            <person name="Arachchi H.M."/>
            <person name="Berlin A."/>
            <person name="Brown A."/>
            <person name="Chapman S.B."/>
            <person name="Chen Z."/>
            <person name="Dunbar C."/>
            <person name="Freedman E."/>
            <person name="Gearin G."/>
            <person name="Gellesch M."/>
            <person name="Goldberg J."/>
            <person name="Griggs A."/>
            <person name="Gujja S."/>
            <person name="Heiman D."/>
            <person name="Howarth C."/>
            <person name="Larson L."/>
            <person name="Lui A."/>
            <person name="MacDonald P.J.P."/>
            <person name="Montmayeur A."/>
            <person name="Murphy C."/>
            <person name="Neiman D."/>
            <person name="Pearson M."/>
            <person name="Priest M."/>
            <person name="Roberts A."/>
            <person name="Saif S."/>
            <person name="Shea T."/>
            <person name="Shenoy N."/>
            <person name="Sisk P."/>
            <person name="Stolte C."/>
            <person name="Sykes S."/>
            <person name="Wortman J."/>
            <person name="Nusbaum C."/>
            <person name="Birren B."/>
        </authorList>
    </citation>
    <scope>NUCLEOTIDE SEQUENCE [LARGE SCALE GENOMIC DNA]</scope>
    <source>
        <strain evidence="4 5">ATCC 51276</strain>
    </source>
</reference>
<dbReference type="EMBL" id="ACZL01000011">
    <property type="protein sequence ID" value="EHI56269.1"/>
    <property type="molecule type" value="Genomic_DNA"/>
</dbReference>
<dbReference type="PANTHER" id="PTHR33969">
    <property type="entry name" value="SEGREGATION AND CONDENSATION PROTEIN A"/>
    <property type="match status" value="1"/>
</dbReference>
<dbReference type="GO" id="GO:0006260">
    <property type="term" value="P:DNA replication"/>
    <property type="evidence" value="ECO:0007669"/>
    <property type="project" value="UniProtKB-UniRule"/>
</dbReference>
<dbReference type="PATRIC" id="fig|679200.3.peg.579"/>
<dbReference type="OrthoDB" id="9811016at2"/>
<dbReference type="PANTHER" id="PTHR33969:SF2">
    <property type="entry name" value="SEGREGATION AND CONDENSATION PROTEIN A"/>
    <property type="match status" value="1"/>
</dbReference>
<protein>
    <recommendedName>
        <fullName evidence="2 3">Segregation and condensation protein A</fullName>
    </recommendedName>
</protein>
<evidence type="ECO:0000313" key="4">
    <source>
        <dbReference type="EMBL" id="EHI56269.1"/>
    </source>
</evidence>
<organism evidence="4 5">
    <name type="scientific">Johnsonella ignava ATCC 51276</name>
    <dbReference type="NCBI Taxonomy" id="679200"/>
    <lineage>
        <taxon>Bacteria</taxon>
        <taxon>Bacillati</taxon>
        <taxon>Bacillota</taxon>
        <taxon>Clostridia</taxon>
        <taxon>Lachnospirales</taxon>
        <taxon>Lachnospiraceae</taxon>
        <taxon>Johnsonella</taxon>
    </lineage>
</organism>
<dbReference type="InterPro" id="IPR023093">
    <property type="entry name" value="ScpA-like_C"/>
</dbReference>
<comment type="caution">
    <text evidence="4">The sequence shown here is derived from an EMBL/GenBank/DDBJ whole genome shotgun (WGS) entry which is preliminary data.</text>
</comment>
<comment type="function">
    <text evidence="3">Participates in chromosomal partition during cell division. May act via the formation of a condensin-like complex containing Smc and ScpB that pull DNA away from mid-cell into both cell halves.</text>
</comment>
<dbReference type="HOGENOM" id="CLU_038686_3_0_9"/>
<dbReference type="Pfam" id="PF02616">
    <property type="entry name" value="SMC_ScpA"/>
    <property type="match status" value="1"/>
</dbReference>
<comment type="subunit">
    <text evidence="3">Component of a cohesin-like complex composed of ScpA, ScpB and the Smc homodimer, in which ScpA and ScpB bind to the head domain of Smc. The presence of the three proteins is required for the association of the complex with DNA.</text>
</comment>
<evidence type="ECO:0000313" key="5">
    <source>
        <dbReference type="Proteomes" id="UP000003011"/>
    </source>
</evidence>
<comment type="subcellular location">
    <subcellularLocation>
        <location evidence="3">Cytoplasm</location>
    </subcellularLocation>
    <text evidence="3">Associated with two foci at the outer edges of the nucleoid region in young cells, and at four foci within both cell halves in older cells.</text>
</comment>
<dbReference type="STRING" id="679200.HMPREF9333_00548"/>
<comment type="similarity">
    <text evidence="3">Belongs to the ScpA family.</text>
</comment>
<keyword evidence="5" id="KW-1185">Reference proteome</keyword>
<name>G5GG59_9FIRM</name>
<evidence type="ECO:0000256" key="3">
    <source>
        <dbReference type="HAMAP-Rule" id="MF_01805"/>
    </source>
</evidence>
<sequence>MPKGFSYKLEKFEGPLDLLLHLIEKDKINIYDIPVAQIAEQYMEYVSAMQEKDLDIMSDFLVMAATLLDIKSRMLLPVQKDDENGIEEDPRKELVEKLLEYKRFKLMAQELAGMEFETNHILFKECLLPEEVAGYEKPVVLDELLEGVELHRLKSIFEEIIKRSEYRLDRRRSSFGTIKKESISLEERINSLMQYASAKRKFSFRGIFEKKAGKLDIVVTFLALLELMKIGKIRLSQNALFDDMEIEFIEDKDN</sequence>
<proteinExistence type="inferred from homology"/>
<evidence type="ECO:0000256" key="2">
    <source>
        <dbReference type="ARBA" id="ARBA00044777"/>
    </source>
</evidence>
<dbReference type="GO" id="GO:0051301">
    <property type="term" value="P:cell division"/>
    <property type="evidence" value="ECO:0007669"/>
    <property type="project" value="UniProtKB-KW"/>
</dbReference>
<dbReference type="Gene3D" id="1.10.10.580">
    <property type="entry name" value="Structural maintenance of chromosome 1. Chain E"/>
    <property type="match status" value="1"/>
</dbReference>
<dbReference type="HAMAP" id="MF_01805">
    <property type="entry name" value="ScpA"/>
    <property type="match status" value="1"/>
</dbReference>
<dbReference type="eggNOG" id="COG1354">
    <property type="taxonomic scope" value="Bacteria"/>
</dbReference>
<dbReference type="AlphaFoldDB" id="G5GG59"/>
<dbReference type="Gene3D" id="6.10.250.2410">
    <property type="match status" value="1"/>
</dbReference>
<dbReference type="RefSeq" id="WP_005539679.1">
    <property type="nucleotide sequence ID" value="NZ_JH378830.1"/>
</dbReference>
<dbReference type="InterPro" id="IPR003768">
    <property type="entry name" value="ScpA"/>
</dbReference>
<keyword evidence="3" id="KW-0132">Cell division</keyword>
<evidence type="ECO:0000256" key="1">
    <source>
        <dbReference type="ARBA" id="ARBA00022829"/>
    </source>
</evidence>
<keyword evidence="1 3" id="KW-0159">Chromosome partition</keyword>